<evidence type="ECO:0000313" key="3">
    <source>
        <dbReference type="Proteomes" id="UP001595887"/>
    </source>
</evidence>
<evidence type="ECO:0000259" key="1">
    <source>
        <dbReference type="SMART" id="SM00421"/>
    </source>
</evidence>
<dbReference type="Gene3D" id="1.10.10.10">
    <property type="entry name" value="Winged helix-like DNA-binding domain superfamily/Winged helix DNA-binding domain"/>
    <property type="match status" value="1"/>
</dbReference>
<dbReference type="EMBL" id="JBHSDH010000006">
    <property type="protein sequence ID" value="MFC4290992.1"/>
    <property type="molecule type" value="Genomic_DNA"/>
</dbReference>
<dbReference type="InterPro" id="IPR000792">
    <property type="entry name" value="Tscrpt_reg_LuxR_C"/>
</dbReference>
<sequence>MPKPPKPRPTLNQIDLDILEAAFRSVTDASAFDDMVDAWESRFATMRASSDGKNNDAALSERLAVVSQIFESMKDPAEQADPIEHIVSYAKSAAFVSTSSGEIISANDAAKNWFDASVGGRLTTDWLECSARNEFETVRKSCTGKSNRRHAILRISAENGEAALAEIYILSIPSYKEGLLVVRLLELSWDDSVSALLEEAFDLTPAEVEISRLLLLHRDTAQIAEIRGGSVLTVRTQLRSIFDKTGTVSQVDLVRLLSMICARFEQQKPAIKAGWRDPLEREEHFFDTDGRKICFSWMGKQGGIPAIMVHGTAAGHLLPYASQQILAERGIQLFSIIRPGFGNSDPAPLPDPLNSAARAIGALQNHLGLKQCVAVAISSGAIPLIRYASQNRAAISHILCIGGFLPLHRPSDLSHLPKYQRVIFKMAALSPWASEIYFKAGYQQIRKYGVEWYLRRLHSESPCDLAVLDDVNNLPLIRAGAELQFAQGTAALVNEIRMIAADWDGDLTDEKPGITILHGAHDRFYPAHKVAALAAGFPHISVEILEECGELIAFQRPDLVAKKIADLCIS</sequence>
<organism evidence="2 3">
    <name type="scientific">Sphingorhabdus arenilitoris</name>
    <dbReference type="NCBI Taxonomy" id="1490041"/>
    <lineage>
        <taxon>Bacteria</taxon>
        <taxon>Pseudomonadati</taxon>
        <taxon>Pseudomonadota</taxon>
        <taxon>Alphaproteobacteria</taxon>
        <taxon>Sphingomonadales</taxon>
        <taxon>Sphingomonadaceae</taxon>
        <taxon>Sphingorhabdus</taxon>
    </lineage>
</organism>
<dbReference type="InterPro" id="IPR000073">
    <property type="entry name" value="AB_hydrolase_1"/>
</dbReference>
<dbReference type="PANTHER" id="PTHR43689">
    <property type="entry name" value="HYDROLASE"/>
    <property type="match status" value="1"/>
</dbReference>
<dbReference type="InterPro" id="IPR036388">
    <property type="entry name" value="WH-like_DNA-bd_sf"/>
</dbReference>
<evidence type="ECO:0000313" key="2">
    <source>
        <dbReference type="EMBL" id="MFC4290992.1"/>
    </source>
</evidence>
<dbReference type="PANTHER" id="PTHR43689:SF8">
    <property type="entry name" value="ALPHA_BETA-HYDROLASES SUPERFAMILY PROTEIN"/>
    <property type="match status" value="1"/>
</dbReference>
<proteinExistence type="predicted"/>
<dbReference type="GO" id="GO:0016787">
    <property type="term" value="F:hydrolase activity"/>
    <property type="evidence" value="ECO:0007669"/>
    <property type="project" value="UniProtKB-KW"/>
</dbReference>
<keyword evidence="3" id="KW-1185">Reference proteome</keyword>
<dbReference type="SUPFAM" id="SSF53474">
    <property type="entry name" value="alpha/beta-Hydrolases"/>
    <property type="match status" value="1"/>
</dbReference>
<dbReference type="Pfam" id="PF12697">
    <property type="entry name" value="Abhydrolase_6"/>
    <property type="match status" value="1"/>
</dbReference>
<keyword evidence="2" id="KW-0378">Hydrolase</keyword>
<comment type="caution">
    <text evidence="2">The sequence shown here is derived from an EMBL/GenBank/DDBJ whole genome shotgun (WGS) entry which is preliminary data.</text>
</comment>
<dbReference type="SUPFAM" id="SSF46894">
    <property type="entry name" value="C-terminal effector domain of the bipartite response regulators"/>
    <property type="match status" value="1"/>
</dbReference>
<dbReference type="InterPro" id="IPR029058">
    <property type="entry name" value="AB_hydrolase_fold"/>
</dbReference>
<reference evidence="3" key="1">
    <citation type="journal article" date="2019" name="Int. J. Syst. Evol. Microbiol.">
        <title>The Global Catalogue of Microorganisms (GCM) 10K type strain sequencing project: providing services to taxonomists for standard genome sequencing and annotation.</title>
        <authorList>
            <consortium name="The Broad Institute Genomics Platform"/>
            <consortium name="The Broad Institute Genome Sequencing Center for Infectious Disease"/>
            <person name="Wu L."/>
            <person name="Ma J."/>
        </authorList>
    </citation>
    <scope>NUCLEOTIDE SEQUENCE [LARGE SCALE GENOMIC DNA]</scope>
    <source>
        <strain evidence="3">CECT 8531</strain>
    </source>
</reference>
<dbReference type="InterPro" id="IPR016032">
    <property type="entry name" value="Sig_transdc_resp-reg_C-effctor"/>
</dbReference>
<accession>A0ABV8RDH5</accession>
<name>A0ABV8RDH5_9SPHN</name>
<dbReference type="SMART" id="SM00421">
    <property type="entry name" value="HTH_LUXR"/>
    <property type="match status" value="1"/>
</dbReference>
<dbReference type="RefSeq" id="WP_381420592.1">
    <property type="nucleotide sequence ID" value="NZ_JBHSDH010000006.1"/>
</dbReference>
<dbReference type="Gene3D" id="3.40.50.1820">
    <property type="entry name" value="alpha/beta hydrolase"/>
    <property type="match status" value="1"/>
</dbReference>
<feature type="domain" description="HTH luxR-type" evidence="1">
    <location>
        <begin position="200"/>
        <end position="257"/>
    </location>
</feature>
<protein>
    <submittedName>
        <fullName evidence="2">Alpha/beta fold hydrolase</fullName>
    </submittedName>
</protein>
<dbReference type="Proteomes" id="UP001595887">
    <property type="component" value="Unassembled WGS sequence"/>
</dbReference>
<gene>
    <name evidence="2" type="ORF">ACFOWX_01000</name>
</gene>